<comment type="subcellular location">
    <subcellularLocation>
        <location evidence="1">Secreted</location>
    </subcellularLocation>
</comment>
<dbReference type="GO" id="GO:0005615">
    <property type="term" value="C:extracellular space"/>
    <property type="evidence" value="ECO:0007669"/>
    <property type="project" value="TreeGrafter"/>
</dbReference>
<feature type="domain" description="BPTI/Kunitz inhibitor" evidence="8">
    <location>
        <begin position="26"/>
        <end position="76"/>
    </location>
</feature>
<dbReference type="PROSITE" id="PS50279">
    <property type="entry name" value="BPTI_KUNITZ_2"/>
    <property type="match status" value="1"/>
</dbReference>
<dbReference type="GO" id="GO:0004867">
    <property type="term" value="F:serine-type endopeptidase inhibitor activity"/>
    <property type="evidence" value="ECO:0007669"/>
    <property type="project" value="UniProtKB-KW"/>
</dbReference>
<dbReference type="InterPro" id="IPR020901">
    <property type="entry name" value="Prtase_inh_Kunz-CS"/>
</dbReference>
<dbReference type="InterPro" id="IPR002223">
    <property type="entry name" value="Kunitz_BPTI"/>
</dbReference>
<dbReference type="PANTHER" id="PTHR10083:SF374">
    <property type="entry name" value="BPTI_KUNITZ INHIBITOR DOMAIN-CONTAINING PROTEIN"/>
    <property type="match status" value="1"/>
</dbReference>
<protein>
    <submittedName>
        <fullName evidence="9">Putative salivary kunitz domain protein</fullName>
    </submittedName>
</protein>
<reference evidence="9" key="1">
    <citation type="submission" date="2012-12" db="EMBL/GenBank/DDBJ databases">
        <title>Identification and characterization of a phenylalanine ammonia-lyase gene family in Isatis indigotica Fort.</title>
        <authorList>
            <person name="Liu Q."/>
            <person name="Chen J."/>
            <person name="Zhou X."/>
            <person name="Di P."/>
            <person name="Xiao Y."/>
            <person name="Xuan H."/>
            <person name="Zhang L."/>
            <person name="Chen W."/>
        </authorList>
    </citation>
    <scope>NUCLEOTIDE SEQUENCE</scope>
    <source>
        <tissue evidence="9">Salivary gland</tissue>
    </source>
</reference>
<dbReference type="AlphaFoldDB" id="A0A0K8RF10"/>
<keyword evidence="2" id="KW-0964">Secreted</keyword>
<dbReference type="EMBL" id="GADI01004162">
    <property type="protein sequence ID" value="JAA69646.1"/>
    <property type="molecule type" value="mRNA"/>
</dbReference>
<dbReference type="Pfam" id="PF00014">
    <property type="entry name" value="Kunitz_BPTI"/>
    <property type="match status" value="1"/>
</dbReference>
<evidence type="ECO:0000259" key="8">
    <source>
        <dbReference type="PROSITE" id="PS50279"/>
    </source>
</evidence>
<dbReference type="PROSITE" id="PS00280">
    <property type="entry name" value="BPTI_KUNITZ_1"/>
    <property type="match status" value="1"/>
</dbReference>
<keyword evidence="3" id="KW-0646">Protease inhibitor</keyword>
<evidence type="ECO:0000256" key="2">
    <source>
        <dbReference type="ARBA" id="ARBA00022525"/>
    </source>
</evidence>
<accession>A0A0K8RF10</accession>
<dbReference type="PANTHER" id="PTHR10083">
    <property type="entry name" value="KUNITZ-TYPE PROTEASE INHIBITOR-RELATED"/>
    <property type="match status" value="1"/>
</dbReference>
<dbReference type="FunFam" id="4.10.410.10:FF:000020">
    <property type="entry name" value="Collagen, type VI, alpha 3"/>
    <property type="match status" value="1"/>
</dbReference>
<keyword evidence="7" id="KW-0732">Signal</keyword>
<dbReference type="Gene3D" id="4.10.410.10">
    <property type="entry name" value="Pancreatic trypsin inhibitor Kunitz domain"/>
    <property type="match status" value="1"/>
</dbReference>
<evidence type="ECO:0000256" key="3">
    <source>
        <dbReference type="ARBA" id="ARBA00022690"/>
    </source>
</evidence>
<proteinExistence type="evidence at transcript level"/>
<evidence type="ECO:0000313" key="9">
    <source>
        <dbReference type="EMBL" id="JAA69646.1"/>
    </source>
</evidence>
<evidence type="ECO:0000256" key="7">
    <source>
        <dbReference type="SAM" id="SignalP"/>
    </source>
</evidence>
<dbReference type="InterPro" id="IPR050098">
    <property type="entry name" value="TFPI/VKTCI-like"/>
</dbReference>
<evidence type="ECO:0000256" key="6">
    <source>
        <dbReference type="ARBA" id="ARBA00023157"/>
    </source>
</evidence>
<keyword evidence="6" id="KW-1015">Disulfide bond</keyword>
<evidence type="ECO:0000256" key="5">
    <source>
        <dbReference type="ARBA" id="ARBA00022900"/>
    </source>
</evidence>
<dbReference type="SUPFAM" id="SSF57362">
    <property type="entry name" value="BPTI-like"/>
    <property type="match status" value="1"/>
</dbReference>
<evidence type="ECO:0000256" key="4">
    <source>
        <dbReference type="ARBA" id="ARBA00022737"/>
    </source>
</evidence>
<feature type="chain" id="PRO_5005517691" evidence="7">
    <location>
        <begin position="19"/>
        <end position="78"/>
    </location>
</feature>
<dbReference type="InterPro" id="IPR036880">
    <property type="entry name" value="Kunitz_BPTI_sf"/>
</dbReference>
<dbReference type="SMART" id="SM00131">
    <property type="entry name" value="KU"/>
    <property type="match status" value="1"/>
</dbReference>
<dbReference type="PRINTS" id="PR00759">
    <property type="entry name" value="BASICPTASE"/>
</dbReference>
<evidence type="ECO:0000256" key="1">
    <source>
        <dbReference type="ARBA" id="ARBA00004613"/>
    </source>
</evidence>
<keyword evidence="5" id="KW-0722">Serine protease inhibitor</keyword>
<feature type="signal peptide" evidence="7">
    <location>
        <begin position="1"/>
        <end position="18"/>
    </location>
</feature>
<organism evidence="9">
    <name type="scientific">Ixodes ricinus</name>
    <name type="common">Common tick</name>
    <name type="synonym">Acarus ricinus</name>
    <dbReference type="NCBI Taxonomy" id="34613"/>
    <lineage>
        <taxon>Eukaryota</taxon>
        <taxon>Metazoa</taxon>
        <taxon>Ecdysozoa</taxon>
        <taxon>Arthropoda</taxon>
        <taxon>Chelicerata</taxon>
        <taxon>Arachnida</taxon>
        <taxon>Acari</taxon>
        <taxon>Parasitiformes</taxon>
        <taxon>Ixodida</taxon>
        <taxon>Ixodoidea</taxon>
        <taxon>Ixodidae</taxon>
        <taxon>Ixodinae</taxon>
        <taxon>Ixodes</taxon>
    </lineage>
</organism>
<name>A0A0K8RF10_IXORI</name>
<keyword evidence="4" id="KW-0677">Repeat</keyword>
<sequence>MHLIFVVSVVFLPCSVMGMIVRYGECFEEMEEGNCRARILRYYYESENDTCNPFYYGGCDGNGNNFETMEKCEKRCKV</sequence>